<gene>
    <name evidence="9" type="ORF">MARLIPOL_06659</name>
</gene>
<dbReference type="InterPro" id="IPR039246">
    <property type="entry name" value="Flagellar_FlgA"/>
</dbReference>
<protein>
    <recommendedName>
        <fullName evidence="3 7">Flagella basal body P-ring formation protein FlgA</fullName>
    </recommendedName>
</protein>
<dbReference type="AlphaFoldDB" id="R8B1E8"/>
<accession>R8B1E8</accession>
<keyword evidence="7" id="KW-1005">Bacterial flagellum biogenesis</keyword>
<evidence type="ECO:0000313" key="9">
    <source>
        <dbReference type="EMBL" id="EON92411.1"/>
    </source>
</evidence>
<reference evidence="9 10" key="1">
    <citation type="journal article" date="2013" name="Genome Announc.">
        <title>Draft Genome Sequence of the Moderately Halophilic Bacterium Marinobacter lipolyticus Strain SM19.</title>
        <authorList>
            <person name="Papke R.T."/>
            <person name="de la Haba R.R."/>
            <person name="Infante-Dominguez C."/>
            <person name="Perez D."/>
            <person name="Sanchez-Porro C."/>
            <person name="Lapierre P."/>
            <person name="Ventosa A."/>
        </authorList>
    </citation>
    <scope>NUCLEOTIDE SEQUENCE [LARGE SCALE GENOMIC DNA]</scope>
    <source>
        <strain evidence="9 10">SM19</strain>
    </source>
</reference>
<dbReference type="CDD" id="cd11614">
    <property type="entry name" value="SAF_CpaB_FlgA_like"/>
    <property type="match status" value="1"/>
</dbReference>
<dbReference type="Pfam" id="PF17656">
    <property type="entry name" value="ChapFlgA_N"/>
    <property type="match status" value="1"/>
</dbReference>
<keyword evidence="4 7" id="KW-0732">Signal</keyword>
<dbReference type="Pfam" id="PF13144">
    <property type="entry name" value="ChapFlgA"/>
    <property type="match status" value="1"/>
</dbReference>
<feature type="signal peptide" evidence="7">
    <location>
        <begin position="1"/>
        <end position="20"/>
    </location>
</feature>
<dbReference type="GO" id="GO:0042597">
    <property type="term" value="C:periplasmic space"/>
    <property type="evidence" value="ECO:0007669"/>
    <property type="project" value="UniProtKB-SubCell"/>
</dbReference>
<comment type="function">
    <text evidence="6 7">Involved in the assembly process of the P-ring formation. It may associate with FlgF on the rod constituting a structure essential for the P-ring assembly or may act as a modulator protein for the P-ring assembly.</text>
</comment>
<dbReference type="STRING" id="1318628.MARLIPOL_06659"/>
<dbReference type="Gene3D" id="3.90.1210.10">
    <property type="entry name" value="Antifreeze-like/N-acetylneuraminic acid synthase C-terminal domain"/>
    <property type="match status" value="1"/>
</dbReference>
<keyword evidence="10" id="KW-1185">Reference proteome</keyword>
<evidence type="ECO:0000256" key="1">
    <source>
        <dbReference type="ARBA" id="ARBA00004418"/>
    </source>
</evidence>
<comment type="subcellular location">
    <subcellularLocation>
        <location evidence="1 7">Periplasm</location>
    </subcellularLocation>
</comment>
<dbReference type="GO" id="GO:0044780">
    <property type="term" value="P:bacterial-type flagellum assembly"/>
    <property type="evidence" value="ECO:0007669"/>
    <property type="project" value="InterPro"/>
</dbReference>
<dbReference type="SMART" id="SM00858">
    <property type="entry name" value="SAF"/>
    <property type="match status" value="1"/>
</dbReference>
<dbReference type="NCBIfam" id="TIGR03170">
    <property type="entry name" value="flgA_cterm"/>
    <property type="match status" value="1"/>
</dbReference>
<evidence type="ECO:0000256" key="4">
    <source>
        <dbReference type="ARBA" id="ARBA00022729"/>
    </source>
</evidence>
<dbReference type="InterPro" id="IPR017585">
    <property type="entry name" value="SAF_FlgA"/>
</dbReference>
<evidence type="ECO:0000256" key="2">
    <source>
        <dbReference type="ARBA" id="ARBA00010474"/>
    </source>
</evidence>
<proteinExistence type="inferred from homology"/>
<dbReference type="InterPro" id="IPR013974">
    <property type="entry name" value="SAF"/>
</dbReference>
<dbReference type="PANTHER" id="PTHR36307">
    <property type="entry name" value="FLAGELLA BASAL BODY P-RING FORMATION PROTEIN FLGA"/>
    <property type="match status" value="1"/>
</dbReference>
<organism evidence="9 10">
    <name type="scientific">Marinobacter lipolyticus SM19</name>
    <dbReference type="NCBI Taxonomy" id="1318628"/>
    <lineage>
        <taxon>Bacteria</taxon>
        <taxon>Pseudomonadati</taxon>
        <taxon>Pseudomonadota</taxon>
        <taxon>Gammaproteobacteria</taxon>
        <taxon>Pseudomonadales</taxon>
        <taxon>Marinobacteraceae</taxon>
        <taxon>Marinobacter</taxon>
    </lineage>
</organism>
<keyword evidence="9" id="KW-0966">Cell projection</keyword>
<name>R8B1E8_9GAMM</name>
<comment type="caution">
    <text evidence="9">The sequence shown here is derived from an EMBL/GenBank/DDBJ whole genome shotgun (WGS) entry which is preliminary data.</text>
</comment>
<dbReference type="HOGENOM" id="CLU_070510_4_0_6"/>
<dbReference type="PANTHER" id="PTHR36307:SF1">
    <property type="entry name" value="FLAGELLA BASAL BODY P-RING FORMATION PROTEIN FLGA"/>
    <property type="match status" value="1"/>
</dbReference>
<sequence length="233" mass="24711">MRTTIFVITLLMSAAGLAQAANTTAEQIQRAAASFLKTFAEQQAENGFNVTHKTGRLDSRLALATCERPLAVSFSGDPWQTTQPTLQVACQGDRPWRMFLNASVSIRGEGLVAARPLARGERVMASMIAAESVVVNATRKGVITDVDQLVGMEMRRGVNAGTLMTPDLLSAPAAVTRGDHVIITARKGSFSVNSRGKAMADASVGDQVLVENLSSSRTVKALVTAPGQVEIPM</sequence>
<dbReference type="InterPro" id="IPR041231">
    <property type="entry name" value="FlgA_N"/>
</dbReference>
<evidence type="ECO:0000256" key="3">
    <source>
        <dbReference type="ARBA" id="ARBA00014754"/>
    </source>
</evidence>
<dbReference type="EMBL" id="ASAD01000010">
    <property type="protein sequence ID" value="EON92411.1"/>
    <property type="molecule type" value="Genomic_DNA"/>
</dbReference>
<keyword evidence="9" id="KW-0969">Cilium</keyword>
<comment type="similarity">
    <text evidence="2 7">Belongs to the FlgA family.</text>
</comment>
<dbReference type="Proteomes" id="UP000016540">
    <property type="component" value="Unassembled WGS sequence"/>
</dbReference>
<keyword evidence="9" id="KW-0282">Flagellum</keyword>
<dbReference type="Gene3D" id="2.30.30.760">
    <property type="match status" value="1"/>
</dbReference>
<dbReference type="PATRIC" id="fig|1318628.3.peg.1332"/>
<evidence type="ECO:0000256" key="5">
    <source>
        <dbReference type="ARBA" id="ARBA00022764"/>
    </source>
</evidence>
<dbReference type="eggNOG" id="COG1261">
    <property type="taxonomic scope" value="Bacteria"/>
</dbReference>
<evidence type="ECO:0000256" key="7">
    <source>
        <dbReference type="RuleBase" id="RU362063"/>
    </source>
</evidence>
<evidence type="ECO:0000256" key="6">
    <source>
        <dbReference type="ARBA" id="ARBA00025643"/>
    </source>
</evidence>
<dbReference type="RefSeq" id="WP_012137337.1">
    <property type="nucleotide sequence ID" value="NZ_KE007317.1"/>
</dbReference>
<feature type="chain" id="PRO_5005145905" description="Flagella basal body P-ring formation protein FlgA" evidence="7">
    <location>
        <begin position="21"/>
        <end position="233"/>
    </location>
</feature>
<feature type="domain" description="SAF" evidence="8">
    <location>
        <begin position="108"/>
        <end position="170"/>
    </location>
</feature>
<evidence type="ECO:0000313" key="10">
    <source>
        <dbReference type="Proteomes" id="UP000016540"/>
    </source>
</evidence>
<keyword evidence="5 7" id="KW-0574">Periplasm</keyword>
<evidence type="ECO:0000259" key="8">
    <source>
        <dbReference type="SMART" id="SM00858"/>
    </source>
</evidence>